<evidence type="ECO:0008006" key="5">
    <source>
        <dbReference type="Google" id="ProtNLM"/>
    </source>
</evidence>
<keyword evidence="2" id="KW-1133">Transmembrane helix</keyword>
<keyword evidence="4" id="KW-1185">Reference proteome</keyword>
<comment type="caution">
    <text evidence="3">The sequence shown here is derived from an EMBL/GenBank/DDBJ whole genome shotgun (WGS) entry which is preliminary data.</text>
</comment>
<dbReference type="RefSeq" id="WP_141338051.1">
    <property type="nucleotide sequence ID" value="NZ_JBHMAX010000024.1"/>
</dbReference>
<organism evidence="3 4">
    <name type="scientific">Ornithinimicrobium kibberense</name>
    <dbReference type="NCBI Taxonomy" id="282060"/>
    <lineage>
        <taxon>Bacteria</taxon>
        <taxon>Bacillati</taxon>
        <taxon>Actinomycetota</taxon>
        <taxon>Actinomycetes</taxon>
        <taxon>Micrococcales</taxon>
        <taxon>Ornithinimicrobiaceae</taxon>
        <taxon>Ornithinimicrobium</taxon>
    </lineage>
</organism>
<evidence type="ECO:0000313" key="4">
    <source>
        <dbReference type="Proteomes" id="UP001589613"/>
    </source>
</evidence>
<name>A0ABV5V5B5_9MICO</name>
<feature type="transmembrane region" description="Helical" evidence="2">
    <location>
        <begin position="240"/>
        <end position="263"/>
    </location>
</feature>
<dbReference type="Proteomes" id="UP001589613">
    <property type="component" value="Unassembled WGS sequence"/>
</dbReference>
<gene>
    <name evidence="3" type="ORF">ACFFN0_13260</name>
</gene>
<reference evidence="3 4" key="1">
    <citation type="submission" date="2024-09" db="EMBL/GenBank/DDBJ databases">
        <authorList>
            <person name="Sun Q."/>
            <person name="Mori K."/>
        </authorList>
    </citation>
    <scope>NUCLEOTIDE SEQUENCE [LARGE SCALE GENOMIC DNA]</scope>
    <source>
        <strain evidence="3 4">JCM 12763</strain>
    </source>
</reference>
<feature type="transmembrane region" description="Helical" evidence="2">
    <location>
        <begin position="215"/>
        <end position="234"/>
    </location>
</feature>
<evidence type="ECO:0000256" key="2">
    <source>
        <dbReference type="SAM" id="Phobius"/>
    </source>
</evidence>
<keyword evidence="2" id="KW-0812">Transmembrane</keyword>
<accession>A0ABV5V5B5</accession>
<evidence type="ECO:0000256" key="1">
    <source>
        <dbReference type="SAM" id="MobiDB-lite"/>
    </source>
</evidence>
<protein>
    <recommendedName>
        <fullName evidence="5">DUF308 domain-containing protein</fullName>
    </recommendedName>
</protein>
<evidence type="ECO:0000313" key="3">
    <source>
        <dbReference type="EMBL" id="MFB9733011.1"/>
    </source>
</evidence>
<feature type="compositionally biased region" description="Low complexity" evidence="1">
    <location>
        <begin position="164"/>
        <end position="186"/>
    </location>
</feature>
<keyword evidence="2" id="KW-0472">Membrane</keyword>
<proteinExistence type="predicted"/>
<dbReference type="EMBL" id="JBHMAX010000024">
    <property type="protein sequence ID" value="MFB9733011.1"/>
    <property type="molecule type" value="Genomic_DNA"/>
</dbReference>
<sequence length="288" mass="30487">MSYDILLYPRQPGQTWEQVVEADQQDGPEGTQADLDAGVATFRRIEARLREQLTEPVETWVAEEVGGDVYGELTGLESGLQVELYDRSASVAFPYGGGTDRGELHDRARHAVRVVGEETGYEAYDPQRGRTFDGLFDDEAGHAEARRIAAEGGTGGSDPDDTGYDAAPAGATVAAGAGPGTDAAAVSDVDGTTDGEDAPARPDPRQNPRTLRRRGYLYLGIGAILTVLGVFRMTSGDGGLLTWFILGIGVIDLLGGLMMLSLAKQMEQGADLRLPGMRPSNDEGGPTG</sequence>
<feature type="region of interest" description="Disordered" evidence="1">
    <location>
        <begin position="150"/>
        <end position="209"/>
    </location>
</feature>